<dbReference type="Gene3D" id="2.120.10.30">
    <property type="entry name" value="TolB, C-terminal domain"/>
    <property type="match status" value="1"/>
</dbReference>
<sequence>MTEGKSGRLSVAVQVVYDQLRERGAWPTFTQVDRVLDRQYGIEDAQAELAGLPAEYLPRSWSRAIFSDTDEVRLTLRGVAACTNSKDDLQFLVSFLRWAAERERADESDGQVVVSSVEFATHAGLPLDADAQDDDRAELPEVAEARARVIRLGVLAEAMPTFWNSAGHASQQRWRWTFTLSRGVRQFRGLADVDELLERDREFWQRVHEARSPALELSVDLPVQTVGDGGQDDATPLDVLVTILRPEIIDASVKQLRSGHFDDAIFAAFRRIEHEVQQRTGLNSIGDRLVEEAFGKNSGKPRISISDRQRDADRLVELFGGAVGLHKGDRSHKDRPALPCRSRNECLRLLAHASALLDLLDRGVELAPAVVGYQQRGDLLELSVQRLGPEVQVWLDDQPCRVRARTAATLTIDVDGISTGPHDLYLVAGTRQGPAVPVFVSHELGSDNWHRVEEVGIELFRDESGAPHSDIHGVRLHSFEEGLHLHRIFPTDEPYQVGDYIRWSSGGRSIGTVWAHQEGSTQLTKIYDGATLFNGAVIGPGQPERTYRVSLEPPVVRLRRDEKTPLRALRHVTDGVASWTEPLDSPGVVSDDERVAHYKGGVVTAKHDGTTTLRLHHDGLYCAASIQVGAHLSGAIAEVLTGLPPVAGVACIGDKLVVSTRQGALWAVEHGKYEILTSVPLLPPVYGGTDTIAAATNGDLSIRMLDRRGILLLRADEQYRRSRLIELPEAHLISSMCWVGTTLIVGTQTGEVWQIAADSKPTKLAEVGGLVVALAADDERVYVAAGTPRRLLSFPLKAPGQVEDVGRPPASLDITDIIMYDQTLFLTDFHKGQVLALRDSQTREVATGLRNPGSLACSGNGTVYVAEFGRGAVTRILP</sequence>
<dbReference type="SUPFAM" id="SSF75011">
    <property type="entry name" value="3-carboxy-cis,cis-mucoante lactonizing enzyme"/>
    <property type="match status" value="1"/>
</dbReference>
<organism evidence="2 3">
    <name type="scientific">Micromonospora globbae</name>
    <dbReference type="NCBI Taxonomy" id="1894969"/>
    <lineage>
        <taxon>Bacteria</taxon>
        <taxon>Bacillati</taxon>
        <taxon>Actinomycetota</taxon>
        <taxon>Actinomycetes</taxon>
        <taxon>Micromonosporales</taxon>
        <taxon>Micromonosporaceae</taxon>
        <taxon>Micromonospora</taxon>
    </lineage>
</organism>
<evidence type="ECO:0000313" key="3">
    <source>
        <dbReference type="Proteomes" id="UP001432190"/>
    </source>
</evidence>
<dbReference type="Proteomes" id="UP001432190">
    <property type="component" value="Chromosome"/>
</dbReference>
<accession>A0ABZ1S637</accession>
<dbReference type="InterPro" id="IPR011042">
    <property type="entry name" value="6-blade_b-propeller_TolB-like"/>
</dbReference>
<feature type="domain" description="Conserved hypothetical protein CHP02391" evidence="1">
    <location>
        <begin position="245"/>
        <end position="358"/>
    </location>
</feature>
<gene>
    <name evidence="2" type="ORF">OG994_25945</name>
</gene>
<evidence type="ECO:0000313" key="2">
    <source>
        <dbReference type="EMBL" id="WUP48975.1"/>
    </source>
</evidence>
<name>A0ABZ1S637_9ACTN</name>
<dbReference type="InterPro" id="IPR012654">
    <property type="entry name" value="CHP02391"/>
</dbReference>
<evidence type="ECO:0000259" key="1">
    <source>
        <dbReference type="Pfam" id="PF09509"/>
    </source>
</evidence>
<reference evidence="2" key="1">
    <citation type="submission" date="2022-10" db="EMBL/GenBank/DDBJ databases">
        <title>The complete genomes of actinobacterial strains from the NBC collection.</title>
        <authorList>
            <person name="Joergensen T.S."/>
            <person name="Alvarez Arevalo M."/>
            <person name="Sterndorff E.B."/>
            <person name="Faurdal D."/>
            <person name="Vuksanovic O."/>
            <person name="Mourched A.-S."/>
            <person name="Charusanti P."/>
            <person name="Shaw S."/>
            <person name="Blin K."/>
            <person name="Weber T."/>
        </authorList>
    </citation>
    <scope>NUCLEOTIDE SEQUENCE</scope>
    <source>
        <strain evidence="2">NBC_00256</strain>
    </source>
</reference>
<dbReference type="Pfam" id="PF09509">
    <property type="entry name" value="Hypoth_Ymh"/>
    <property type="match status" value="1"/>
</dbReference>
<keyword evidence="3" id="KW-1185">Reference proteome</keyword>
<protein>
    <recommendedName>
        <fullName evidence="1">Conserved hypothetical protein CHP02391 domain-containing protein</fullName>
    </recommendedName>
</protein>
<dbReference type="EMBL" id="CP108084">
    <property type="protein sequence ID" value="WUP48975.1"/>
    <property type="molecule type" value="Genomic_DNA"/>
</dbReference>
<proteinExistence type="predicted"/>
<dbReference type="RefSeq" id="WP_328851277.1">
    <property type="nucleotide sequence ID" value="NZ_CP108084.1"/>
</dbReference>